<dbReference type="AlphaFoldDB" id="A0A2A5T1U5"/>
<comment type="caution">
    <text evidence="1">The sequence shown here is derived from an EMBL/GenBank/DDBJ whole genome shotgun (WGS) entry which is preliminary data.</text>
</comment>
<reference evidence="2" key="1">
    <citation type="submission" date="2017-04" db="EMBL/GenBank/DDBJ databases">
        <title>Genome evolution of the luminous symbionts of deep sea anglerfish.</title>
        <authorList>
            <person name="Hendry T.A."/>
        </authorList>
    </citation>
    <scope>NUCLEOTIDE SEQUENCE [LARGE SCALE GENOMIC DNA]</scope>
</reference>
<name>A0A2A5T1U5_9GAMM</name>
<organism evidence="1 2">
    <name type="scientific">Candidatus Enterovibrio escicola</name>
    <dbReference type="NCBI Taxonomy" id="1927127"/>
    <lineage>
        <taxon>Bacteria</taxon>
        <taxon>Pseudomonadati</taxon>
        <taxon>Pseudomonadota</taxon>
        <taxon>Gammaproteobacteria</taxon>
        <taxon>Vibrionales</taxon>
        <taxon>Vibrionaceae</taxon>
        <taxon>Enterovibrio</taxon>
    </lineage>
</organism>
<evidence type="ECO:0000313" key="1">
    <source>
        <dbReference type="EMBL" id="PCS22124.1"/>
    </source>
</evidence>
<accession>A0A2A5T1U5</accession>
<proteinExistence type="predicted"/>
<sequence length="37" mass="4496">MKKLSNSTKWEFKNTFHHQCRFNRGIQKVTEPQFNNA</sequence>
<dbReference type="Proteomes" id="UP000219020">
    <property type="component" value="Unassembled WGS sequence"/>
</dbReference>
<evidence type="ECO:0000313" key="2">
    <source>
        <dbReference type="Proteomes" id="UP000219020"/>
    </source>
</evidence>
<protein>
    <submittedName>
        <fullName evidence="1">Uncharacterized protein</fullName>
    </submittedName>
</protein>
<gene>
    <name evidence="1" type="ORF">BTN49_2191</name>
</gene>
<keyword evidence="2" id="KW-1185">Reference proteome</keyword>
<dbReference type="EMBL" id="NBYY01000025">
    <property type="protein sequence ID" value="PCS22124.1"/>
    <property type="molecule type" value="Genomic_DNA"/>
</dbReference>